<dbReference type="Gene3D" id="1.20.1420.30">
    <property type="entry name" value="NCX, central ion-binding region"/>
    <property type="match status" value="2"/>
</dbReference>
<feature type="transmembrane region" description="Helical" evidence="12">
    <location>
        <begin position="593"/>
        <end position="612"/>
    </location>
</feature>
<dbReference type="AlphaFoldDB" id="A0A834SQ00"/>
<keyword evidence="3" id="KW-0050">Antiport</keyword>
<evidence type="ECO:0000256" key="12">
    <source>
        <dbReference type="SAM" id="Phobius"/>
    </source>
</evidence>
<evidence type="ECO:0000256" key="7">
    <source>
        <dbReference type="ARBA" id="ARBA00022989"/>
    </source>
</evidence>
<keyword evidence="5 12" id="KW-0812">Transmembrane</keyword>
<dbReference type="Pfam" id="PF01699">
    <property type="entry name" value="Na_Ca_ex"/>
    <property type="match status" value="2"/>
</dbReference>
<gene>
    <name evidence="14" type="ORF">G2W53_040545</name>
</gene>
<keyword evidence="7 12" id="KW-1133">Transmembrane helix</keyword>
<feature type="transmembrane region" description="Helical" evidence="12">
    <location>
        <begin position="419"/>
        <end position="442"/>
    </location>
</feature>
<dbReference type="GO" id="GO:0006813">
    <property type="term" value="P:potassium ion transport"/>
    <property type="evidence" value="ECO:0007669"/>
    <property type="project" value="UniProtKB-KW"/>
</dbReference>
<sequence>MTKTIKQMRNFTLTDDEAALCIAISGSRQKLDVKWVGQCPTLYALINPSSCRFSMDSSVRVFNRKRYCVLFVFLICVVPVIADFHSSEHDVPRNRVGFVGGSKQICKSLQGLDDYEAKCLHLKSNDPCVSQGYIDYLYLFYCKFGRFPFLGYILLFLWLLVLFYLLADTASEYFCPSLENLSKILRLSPTIAGVTLLSLGNGATDVFASLVSFKGSGTSGIGFNTVLGGASFVSCVVVGILSISVRHRRIHVKKSAFIRDVCFLLLVLLCLFTILISGEINVLGAIGFASMYIVYAVFVYISSTRWKGVCGGDTERDGSTSDFSVPLRGDRERGLFDDVEEGARDCSLKIKKKCGGCMRSPVCRISLCVLKMPLYLPRRLTIPLVSEENWSKPYAISSVVLSPLLLSAVWNFYKEKSSFNTSLIVYGIGLLIGITLGLTAFFTTEQSTPPRKYLFLWLAGGFIMSVTWSYISAQELVGLLVSLGYIFGISPSILGLTVLAWGNSLGDLMTNLTVALNGGPEGAQIAISGCYAGPIFNTLIGLGLSLITSTWSQYPSSIVIPSDPYLLETMVILAFGLVWALVVLITRDMRLDGVLGGGLLVIYFISVLLRLIQTFGPFQLPDMLVFLPFRR</sequence>
<evidence type="ECO:0000256" key="3">
    <source>
        <dbReference type="ARBA" id="ARBA00022449"/>
    </source>
</evidence>
<dbReference type="PANTHER" id="PTHR12266">
    <property type="entry name" value="NA+/CA2+ K+ INDEPENDENT EXCHANGER"/>
    <property type="match status" value="1"/>
</dbReference>
<evidence type="ECO:0000256" key="6">
    <source>
        <dbReference type="ARBA" id="ARBA00022958"/>
    </source>
</evidence>
<keyword evidence="8" id="KW-0915">Sodium</keyword>
<evidence type="ECO:0000256" key="4">
    <source>
        <dbReference type="ARBA" id="ARBA00022538"/>
    </source>
</evidence>
<dbReference type="GO" id="GO:0016020">
    <property type="term" value="C:membrane"/>
    <property type="evidence" value="ECO:0007669"/>
    <property type="project" value="UniProtKB-SubCell"/>
</dbReference>
<dbReference type="PANTHER" id="PTHR12266:SF18">
    <property type="entry name" value="CATION_CALCIUM EXCHANGER 2"/>
    <property type="match status" value="1"/>
</dbReference>
<dbReference type="EMBL" id="JAAIUW010000013">
    <property type="protein sequence ID" value="KAF7801434.1"/>
    <property type="molecule type" value="Genomic_DNA"/>
</dbReference>
<evidence type="ECO:0000256" key="10">
    <source>
        <dbReference type="ARBA" id="ARBA00023201"/>
    </source>
</evidence>
<comment type="similarity">
    <text evidence="11">Belongs to the Ca(2+):cation antiporter (CaCA) (TC 2.A.19) family. Cation/calcium exchanger (CCX) subfamily.</text>
</comment>
<feature type="transmembrane region" description="Helical" evidence="12">
    <location>
        <begin position="187"/>
        <end position="213"/>
    </location>
</feature>
<keyword evidence="10" id="KW-0739">Sodium transport</keyword>
<name>A0A834SQ00_9FABA</name>
<feature type="transmembrane region" description="Helical" evidence="12">
    <location>
        <begin position="257"/>
        <end position="276"/>
    </location>
</feature>
<feature type="transmembrane region" description="Helical" evidence="12">
    <location>
        <begin position="565"/>
        <end position="586"/>
    </location>
</feature>
<evidence type="ECO:0000256" key="9">
    <source>
        <dbReference type="ARBA" id="ARBA00023136"/>
    </source>
</evidence>
<dbReference type="GO" id="GO:0008324">
    <property type="term" value="F:monoatomic cation transmembrane transporter activity"/>
    <property type="evidence" value="ECO:0007669"/>
    <property type="project" value="TreeGrafter"/>
</dbReference>
<proteinExistence type="inferred from homology"/>
<keyword evidence="4" id="KW-0633">Potassium transport</keyword>
<evidence type="ECO:0000256" key="5">
    <source>
        <dbReference type="ARBA" id="ARBA00022692"/>
    </source>
</evidence>
<reference evidence="14" key="1">
    <citation type="submission" date="2020-09" db="EMBL/GenBank/DDBJ databases">
        <title>Genome-Enabled Discovery of Anthraquinone Biosynthesis in Senna tora.</title>
        <authorList>
            <person name="Kang S.-H."/>
            <person name="Pandey R.P."/>
            <person name="Lee C.-M."/>
            <person name="Sim J.-S."/>
            <person name="Jeong J.-T."/>
            <person name="Choi B.-S."/>
            <person name="Jung M."/>
            <person name="Ginzburg D."/>
            <person name="Zhao K."/>
            <person name="Won S.Y."/>
            <person name="Oh T.-J."/>
            <person name="Yu Y."/>
            <person name="Kim N.-H."/>
            <person name="Lee O.R."/>
            <person name="Lee T.-H."/>
            <person name="Bashyal P."/>
            <person name="Kim T.-S."/>
            <person name="Lee W.-H."/>
            <person name="Kawkins C."/>
            <person name="Kim C.-K."/>
            <person name="Kim J.S."/>
            <person name="Ahn B.O."/>
            <person name="Rhee S.Y."/>
            <person name="Sohng J.K."/>
        </authorList>
    </citation>
    <scope>NUCLEOTIDE SEQUENCE</scope>
    <source>
        <tissue evidence="14">Leaf</tissue>
    </source>
</reference>
<keyword evidence="15" id="KW-1185">Reference proteome</keyword>
<dbReference type="InterPro" id="IPR004837">
    <property type="entry name" value="NaCa_Exmemb"/>
</dbReference>
<evidence type="ECO:0000313" key="14">
    <source>
        <dbReference type="EMBL" id="KAF7801434.1"/>
    </source>
</evidence>
<feature type="domain" description="Sodium/calcium exchanger membrane region" evidence="13">
    <location>
        <begin position="156"/>
        <end position="300"/>
    </location>
</feature>
<dbReference type="InterPro" id="IPR044880">
    <property type="entry name" value="NCX_ion-bd_dom_sf"/>
</dbReference>
<dbReference type="GO" id="GO:0006814">
    <property type="term" value="P:sodium ion transport"/>
    <property type="evidence" value="ECO:0007669"/>
    <property type="project" value="UniProtKB-KW"/>
</dbReference>
<feature type="transmembrane region" description="Helical" evidence="12">
    <location>
        <begin position="477"/>
        <end position="502"/>
    </location>
</feature>
<evidence type="ECO:0000256" key="8">
    <source>
        <dbReference type="ARBA" id="ARBA00023053"/>
    </source>
</evidence>
<dbReference type="Proteomes" id="UP000634136">
    <property type="component" value="Unassembled WGS sequence"/>
</dbReference>
<evidence type="ECO:0000256" key="1">
    <source>
        <dbReference type="ARBA" id="ARBA00004141"/>
    </source>
</evidence>
<evidence type="ECO:0000256" key="2">
    <source>
        <dbReference type="ARBA" id="ARBA00022448"/>
    </source>
</evidence>
<feature type="transmembrane region" description="Helical" evidence="12">
    <location>
        <begin position="454"/>
        <end position="471"/>
    </location>
</feature>
<comment type="caution">
    <text evidence="14">The sequence shown here is derived from an EMBL/GenBank/DDBJ whole genome shotgun (WGS) entry which is preliminary data.</text>
</comment>
<keyword evidence="9 12" id="KW-0472">Membrane</keyword>
<accession>A0A834SQ00</accession>
<evidence type="ECO:0000313" key="15">
    <source>
        <dbReference type="Proteomes" id="UP000634136"/>
    </source>
</evidence>
<keyword evidence="10" id="KW-0406">Ion transport</keyword>
<keyword evidence="6" id="KW-0630">Potassium</keyword>
<evidence type="ECO:0000259" key="13">
    <source>
        <dbReference type="Pfam" id="PF01699"/>
    </source>
</evidence>
<comment type="subcellular location">
    <subcellularLocation>
        <location evidence="1">Membrane</location>
        <topology evidence="1">Multi-pass membrane protein</topology>
    </subcellularLocation>
</comment>
<evidence type="ECO:0000256" key="11">
    <source>
        <dbReference type="ARBA" id="ARBA00038187"/>
    </source>
</evidence>
<organism evidence="14 15">
    <name type="scientific">Senna tora</name>
    <dbReference type="NCBI Taxonomy" id="362788"/>
    <lineage>
        <taxon>Eukaryota</taxon>
        <taxon>Viridiplantae</taxon>
        <taxon>Streptophyta</taxon>
        <taxon>Embryophyta</taxon>
        <taxon>Tracheophyta</taxon>
        <taxon>Spermatophyta</taxon>
        <taxon>Magnoliopsida</taxon>
        <taxon>eudicotyledons</taxon>
        <taxon>Gunneridae</taxon>
        <taxon>Pentapetalae</taxon>
        <taxon>rosids</taxon>
        <taxon>fabids</taxon>
        <taxon>Fabales</taxon>
        <taxon>Fabaceae</taxon>
        <taxon>Caesalpinioideae</taxon>
        <taxon>Cassia clade</taxon>
        <taxon>Senna</taxon>
    </lineage>
</organism>
<dbReference type="GO" id="GO:0015297">
    <property type="term" value="F:antiporter activity"/>
    <property type="evidence" value="ECO:0007669"/>
    <property type="project" value="UniProtKB-KW"/>
</dbReference>
<feature type="transmembrane region" description="Helical" evidence="12">
    <location>
        <begin position="282"/>
        <end position="301"/>
    </location>
</feature>
<feature type="domain" description="Sodium/calcium exchanger membrane region" evidence="13">
    <location>
        <begin position="458"/>
        <end position="610"/>
    </location>
</feature>
<feature type="transmembrane region" description="Helical" evidence="12">
    <location>
        <begin position="149"/>
        <end position="167"/>
    </location>
</feature>
<dbReference type="OrthoDB" id="407410at2759"/>
<keyword evidence="2" id="KW-0813">Transport</keyword>
<feature type="transmembrane region" description="Helical" evidence="12">
    <location>
        <begin position="225"/>
        <end position="245"/>
    </location>
</feature>
<protein>
    <submittedName>
        <fullName evidence="14">Cation/calcium exchanger 2-like</fullName>
    </submittedName>
</protein>
<dbReference type="InterPro" id="IPR051359">
    <property type="entry name" value="CaCA_antiporter"/>
</dbReference>
<feature type="transmembrane region" description="Helical" evidence="12">
    <location>
        <begin position="67"/>
        <end position="85"/>
    </location>
</feature>